<dbReference type="PANTHER" id="PTHR33516:SF2">
    <property type="entry name" value="LEXA REPRESSOR-RELATED"/>
    <property type="match status" value="1"/>
</dbReference>
<dbReference type="SUPFAM" id="SSF46785">
    <property type="entry name" value="Winged helix' DNA-binding domain"/>
    <property type="match status" value="1"/>
</dbReference>
<dbReference type="HAMAP" id="MF_00015">
    <property type="entry name" value="LexA"/>
    <property type="match status" value="1"/>
</dbReference>
<dbReference type="InterPro" id="IPR036286">
    <property type="entry name" value="LexA/Signal_pep-like_sf"/>
</dbReference>
<evidence type="ECO:0000256" key="5">
    <source>
        <dbReference type="ARBA" id="ARBA00022763"/>
    </source>
</evidence>
<keyword evidence="9 13" id="KW-0238">DNA-binding</keyword>
<evidence type="ECO:0000256" key="13">
    <source>
        <dbReference type="HAMAP-Rule" id="MF_00015"/>
    </source>
</evidence>
<feature type="DNA-binding region" description="H-T-H motif" evidence="13">
    <location>
        <begin position="71"/>
        <end position="91"/>
    </location>
</feature>
<gene>
    <name evidence="13" type="primary">lexA</name>
    <name evidence="17" type="ORF">WPS_28990</name>
</gene>
<feature type="active site" description="For autocatalytic cleavage activity" evidence="13">
    <location>
        <position position="169"/>
    </location>
</feature>
<accession>A0AAN1XYB6</accession>
<evidence type="ECO:0000313" key="18">
    <source>
        <dbReference type="Proteomes" id="UP001317532"/>
    </source>
</evidence>
<dbReference type="FunFam" id="2.10.109.10:FF:000001">
    <property type="entry name" value="LexA repressor"/>
    <property type="match status" value="1"/>
</dbReference>
<dbReference type="Gene3D" id="1.10.10.10">
    <property type="entry name" value="Winged helix-like DNA-binding domain superfamily/Winged helix DNA-binding domain"/>
    <property type="match status" value="1"/>
</dbReference>
<dbReference type="Pfam" id="PF00717">
    <property type="entry name" value="Peptidase_S24"/>
    <property type="match status" value="1"/>
</dbReference>
<dbReference type="InterPro" id="IPR050077">
    <property type="entry name" value="LexA_repressor"/>
</dbReference>
<dbReference type="SUPFAM" id="SSF51306">
    <property type="entry name" value="LexA/Signal peptidase"/>
    <property type="match status" value="1"/>
</dbReference>
<keyword evidence="18" id="KW-1185">Reference proteome</keyword>
<dbReference type="EMBL" id="AP025523">
    <property type="protein sequence ID" value="BDE07623.1"/>
    <property type="molecule type" value="Genomic_DNA"/>
</dbReference>
<feature type="domain" description="Peptidase S24/S26A/S26B/S26C" evidence="15">
    <location>
        <begin position="127"/>
        <end position="238"/>
    </location>
</feature>
<comment type="function">
    <text evidence="13">Represses a number of genes involved in the response to DNA damage (SOS response), including recA and lexA. In the presence of single-stranded DNA, RecA interacts with LexA causing an autocatalytic cleavage which disrupts the DNA-binding part of LexA, leading to derepression of the SOS regulon and eventually DNA repair.</text>
</comment>
<keyword evidence="6 13" id="KW-0378">Hydrolase</keyword>
<dbReference type="EC" id="3.4.21.88" evidence="13"/>
<proteinExistence type="inferred from homology"/>
<evidence type="ECO:0000256" key="3">
    <source>
        <dbReference type="ARBA" id="ARBA00022491"/>
    </source>
</evidence>
<comment type="similarity">
    <text evidence="1 13 14">Belongs to the peptidase S24 family.</text>
</comment>
<evidence type="ECO:0000256" key="11">
    <source>
        <dbReference type="ARBA" id="ARBA00023204"/>
    </source>
</evidence>
<dbReference type="InterPro" id="IPR015927">
    <property type="entry name" value="Peptidase_S24_S26A/B/C"/>
</dbReference>
<keyword evidence="7 13" id="KW-0068">Autocatalytic cleavage</keyword>
<protein>
    <recommendedName>
        <fullName evidence="13">LexA repressor</fullName>
        <ecNumber evidence="13">3.4.21.88</ecNumber>
    </recommendedName>
</protein>
<dbReference type="GO" id="GO:0004252">
    <property type="term" value="F:serine-type endopeptidase activity"/>
    <property type="evidence" value="ECO:0007669"/>
    <property type="project" value="UniProtKB-UniRule"/>
</dbReference>
<dbReference type="AlphaFoldDB" id="A0AAN1XYB6"/>
<evidence type="ECO:0000259" key="15">
    <source>
        <dbReference type="Pfam" id="PF00717"/>
    </source>
</evidence>
<dbReference type="InterPro" id="IPR006199">
    <property type="entry name" value="LexA_DNA-bd_dom"/>
</dbReference>
<keyword evidence="5 13" id="KW-0227">DNA damage</keyword>
<keyword evidence="11 13" id="KW-0234">DNA repair</keyword>
<dbReference type="GO" id="GO:0009432">
    <property type="term" value="P:SOS response"/>
    <property type="evidence" value="ECO:0007669"/>
    <property type="project" value="UniProtKB-UniRule"/>
</dbReference>
<name>A0AAN1XYB6_UNVUL</name>
<dbReference type="PANTHER" id="PTHR33516">
    <property type="entry name" value="LEXA REPRESSOR"/>
    <property type="match status" value="1"/>
</dbReference>
<keyword evidence="4 13" id="KW-0235">DNA replication</keyword>
<evidence type="ECO:0000256" key="4">
    <source>
        <dbReference type="ARBA" id="ARBA00022705"/>
    </source>
</evidence>
<evidence type="ECO:0000256" key="6">
    <source>
        <dbReference type="ARBA" id="ARBA00022801"/>
    </source>
</evidence>
<organism evidence="17 18">
    <name type="scientific">Vulcanimicrobium alpinum</name>
    <dbReference type="NCBI Taxonomy" id="3016050"/>
    <lineage>
        <taxon>Bacteria</taxon>
        <taxon>Bacillati</taxon>
        <taxon>Vulcanimicrobiota</taxon>
        <taxon>Vulcanimicrobiia</taxon>
        <taxon>Vulcanimicrobiales</taxon>
        <taxon>Vulcanimicrobiaceae</taxon>
        <taxon>Vulcanimicrobium</taxon>
    </lineage>
</organism>
<dbReference type="NCBIfam" id="TIGR00498">
    <property type="entry name" value="lexA"/>
    <property type="match status" value="1"/>
</dbReference>
<dbReference type="InterPro" id="IPR006200">
    <property type="entry name" value="LexA"/>
</dbReference>
<dbReference type="InterPro" id="IPR036388">
    <property type="entry name" value="WH-like_DNA-bd_sf"/>
</dbReference>
<evidence type="ECO:0000313" key="17">
    <source>
        <dbReference type="EMBL" id="BDE07623.1"/>
    </source>
</evidence>
<dbReference type="GO" id="GO:0045892">
    <property type="term" value="P:negative regulation of DNA-templated transcription"/>
    <property type="evidence" value="ECO:0007669"/>
    <property type="project" value="UniProtKB-UniRule"/>
</dbReference>
<comment type="subunit">
    <text evidence="2 13">Homodimer.</text>
</comment>
<dbReference type="GO" id="GO:0006260">
    <property type="term" value="P:DNA replication"/>
    <property type="evidence" value="ECO:0007669"/>
    <property type="project" value="UniProtKB-UniRule"/>
</dbReference>
<keyword evidence="3 13" id="KW-0678">Repressor</keyword>
<keyword evidence="8 13" id="KW-0805">Transcription regulation</keyword>
<evidence type="ECO:0000256" key="10">
    <source>
        <dbReference type="ARBA" id="ARBA00023163"/>
    </source>
</evidence>
<dbReference type="InterPro" id="IPR011991">
    <property type="entry name" value="ArsR-like_HTH"/>
</dbReference>
<sequence>MHRAQLLWYGRVNEGGAYPAPPIRSVSSRCAYRVAFSKGASMAERATTEKQQRILEVIRDFTSERGYPPSVREIGERVGLSSSSTVQSHLKTLERHGFLKRDPTKPRALVASRSGDEPPAVESVTLPVVGRVAAGVPITATENLEDHFVLPAAWAPRRGGFMLRVKGDSMIDAAILDGDLIVVEPQPTASNGEIVVAMIDGEATVKRFFREDGRIRLQPENSAMAPIYADDVSIVGRVEAVIRKL</sequence>
<dbReference type="InterPro" id="IPR036390">
    <property type="entry name" value="WH_DNA-bd_sf"/>
</dbReference>
<dbReference type="Gene3D" id="2.10.109.10">
    <property type="entry name" value="Umud Fragment, subunit A"/>
    <property type="match status" value="1"/>
</dbReference>
<dbReference type="CDD" id="cd06529">
    <property type="entry name" value="S24_LexA-like"/>
    <property type="match status" value="1"/>
</dbReference>
<evidence type="ECO:0000256" key="8">
    <source>
        <dbReference type="ARBA" id="ARBA00023015"/>
    </source>
</evidence>
<evidence type="ECO:0000256" key="1">
    <source>
        <dbReference type="ARBA" id="ARBA00007484"/>
    </source>
</evidence>
<evidence type="ECO:0000256" key="2">
    <source>
        <dbReference type="ARBA" id="ARBA00011738"/>
    </source>
</evidence>
<keyword evidence="12 13" id="KW-0742">SOS response</keyword>
<comment type="catalytic activity">
    <reaction evidence="13">
        <text>Hydrolysis of Ala-|-Gly bond in repressor LexA.</text>
        <dbReference type="EC" id="3.4.21.88"/>
    </reaction>
</comment>
<dbReference type="FunFam" id="1.10.10.10:FF:000009">
    <property type="entry name" value="LexA repressor"/>
    <property type="match status" value="1"/>
</dbReference>
<dbReference type="PRINTS" id="PR00726">
    <property type="entry name" value="LEXASERPTASE"/>
</dbReference>
<evidence type="ECO:0000259" key="16">
    <source>
        <dbReference type="Pfam" id="PF01726"/>
    </source>
</evidence>
<reference evidence="17 18" key="1">
    <citation type="journal article" date="2022" name="ISME Commun">
        <title>Vulcanimicrobium alpinus gen. nov. sp. nov., the first cultivated representative of the candidate phylum 'Eremiobacterota', is a metabolically versatile aerobic anoxygenic phototroph.</title>
        <authorList>
            <person name="Yabe S."/>
            <person name="Muto K."/>
            <person name="Abe K."/>
            <person name="Yokota A."/>
            <person name="Staudigel H."/>
            <person name="Tebo B.M."/>
        </authorList>
    </citation>
    <scope>NUCLEOTIDE SEQUENCE [LARGE SCALE GENOMIC DNA]</scope>
    <source>
        <strain evidence="17 18">WC8-2</strain>
    </source>
</reference>
<keyword evidence="10 13" id="KW-0804">Transcription</keyword>
<dbReference type="InterPro" id="IPR039418">
    <property type="entry name" value="LexA-like"/>
</dbReference>
<dbReference type="Proteomes" id="UP001317532">
    <property type="component" value="Chromosome"/>
</dbReference>
<dbReference type="GO" id="GO:0006508">
    <property type="term" value="P:proteolysis"/>
    <property type="evidence" value="ECO:0007669"/>
    <property type="project" value="InterPro"/>
</dbReference>
<evidence type="ECO:0000256" key="12">
    <source>
        <dbReference type="ARBA" id="ARBA00023236"/>
    </source>
</evidence>
<dbReference type="InterPro" id="IPR006197">
    <property type="entry name" value="Peptidase_S24_LexA"/>
</dbReference>
<feature type="domain" description="LexA repressor DNA-binding" evidence="16">
    <location>
        <begin position="47"/>
        <end position="108"/>
    </location>
</feature>
<dbReference type="CDD" id="cd00090">
    <property type="entry name" value="HTH_ARSR"/>
    <property type="match status" value="1"/>
</dbReference>
<dbReference type="Pfam" id="PF01726">
    <property type="entry name" value="LexA_DNA_bind"/>
    <property type="match status" value="1"/>
</dbReference>
<evidence type="ECO:0000256" key="9">
    <source>
        <dbReference type="ARBA" id="ARBA00023125"/>
    </source>
</evidence>
<evidence type="ECO:0000256" key="14">
    <source>
        <dbReference type="RuleBase" id="RU003991"/>
    </source>
</evidence>
<dbReference type="GO" id="GO:0003677">
    <property type="term" value="F:DNA binding"/>
    <property type="evidence" value="ECO:0007669"/>
    <property type="project" value="UniProtKB-UniRule"/>
</dbReference>
<feature type="active site" description="For autocatalytic cleavage activity" evidence="13">
    <location>
        <position position="206"/>
    </location>
</feature>
<evidence type="ECO:0000256" key="7">
    <source>
        <dbReference type="ARBA" id="ARBA00022813"/>
    </source>
</evidence>
<dbReference type="KEGG" id="vab:WPS_28990"/>
<dbReference type="GO" id="GO:0006281">
    <property type="term" value="P:DNA repair"/>
    <property type="evidence" value="ECO:0007669"/>
    <property type="project" value="UniProtKB-UniRule"/>
</dbReference>
<feature type="site" description="Cleavage; by autolysis" evidence="13">
    <location>
        <begin position="134"/>
        <end position="135"/>
    </location>
</feature>